<proteinExistence type="predicted"/>
<evidence type="ECO:0000313" key="2">
    <source>
        <dbReference type="EMBL" id="KAF2648840.1"/>
    </source>
</evidence>
<feature type="compositionally biased region" description="Acidic residues" evidence="1">
    <location>
        <begin position="32"/>
        <end position="43"/>
    </location>
</feature>
<keyword evidence="3" id="KW-1185">Reference proteome</keyword>
<dbReference type="Proteomes" id="UP000799324">
    <property type="component" value="Unassembled WGS sequence"/>
</dbReference>
<reference evidence="2" key="1">
    <citation type="journal article" date="2020" name="Stud. Mycol.">
        <title>101 Dothideomycetes genomes: a test case for predicting lifestyles and emergence of pathogens.</title>
        <authorList>
            <person name="Haridas S."/>
            <person name="Albert R."/>
            <person name="Binder M."/>
            <person name="Bloem J."/>
            <person name="Labutti K."/>
            <person name="Salamov A."/>
            <person name="Andreopoulos B."/>
            <person name="Baker S."/>
            <person name="Barry K."/>
            <person name="Bills G."/>
            <person name="Bluhm B."/>
            <person name="Cannon C."/>
            <person name="Castanera R."/>
            <person name="Culley D."/>
            <person name="Daum C."/>
            <person name="Ezra D."/>
            <person name="Gonzalez J."/>
            <person name="Henrissat B."/>
            <person name="Kuo A."/>
            <person name="Liang C."/>
            <person name="Lipzen A."/>
            <person name="Lutzoni F."/>
            <person name="Magnuson J."/>
            <person name="Mondo S."/>
            <person name="Nolan M."/>
            <person name="Ohm R."/>
            <person name="Pangilinan J."/>
            <person name="Park H.-J."/>
            <person name="Ramirez L."/>
            <person name="Alfaro M."/>
            <person name="Sun H."/>
            <person name="Tritt A."/>
            <person name="Yoshinaga Y."/>
            <person name="Zwiers L.-H."/>
            <person name="Turgeon B."/>
            <person name="Goodwin S."/>
            <person name="Spatafora J."/>
            <person name="Crous P."/>
            <person name="Grigoriev I."/>
        </authorList>
    </citation>
    <scope>NUCLEOTIDE SEQUENCE</scope>
    <source>
        <strain evidence="2">CBS 122681</strain>
    </source>
</reference>
<name>A0A6A6SMK6_9PLEO</name>
<evidence type="ECO:0000256" key="1">
    <source>
        <dbReference type="SAM" id="MobiDB-lite"/>
    </source>
</evidence>
<sequence length="339" mass="39203">MHEAKDTGVEVEREEHALHDENELEVDRAGFGEEESAGFEEEAVQPRLQKNKRPRTEESKIELFTINVVPPLVRFPLVVAPTIVPTQSKGLTYKHRPFAVYLGGVLLQGTARRCAIYWPDFISLLDQCDYSYAKQLTLKTIEEEFLACTWTPETLESHTAVCSPNTLLEMEFRYPGELLDARIRKAGRASRHYNLDFLFAPRHQESSSVTGPKDQITVCVPVTQDGWIALNYIFTLAYPYQEMLKRRTNFQMSNGAVAKLTTFNFEFRQDGKIVYVKPIDAEIIAKELLIYELVLPMLQMAKHFHRGVYFPFYFSCFHCLHPERLENHNIRTYVEKEVS</sequence>
<dbReference type="EMBL" id="MU004519">
    <property type="protein sequence ID" value="KAF2648840.1"/>
    <property type="molecule type" value="Genomic_DNA"/>
</dbReference>
<feature type="compositionally biased region" description="Basic and acidic residues" evidence="1">
    <location>
        <begin position="1"/>
        <end position="31"/>
    </location>
</feature>
<evidence type="ECO:0000313" key="3">
    <source>
        <dbReference type="Proteomes" id="UP000799324"/>
    </source>
</evidence>
<accession>A0A6A6SMK6</accession>
<protein>
    <submittedName>
        <fullName evidence="2">Uncharacterized protein</fullName>
    </submittedName>
</protein>
<feature type="region of interest" description="Disordered" evidence="1">
    <location>
        <begin position="1"/>
        <end position="53"/>
    </location>
</feature>
<organism evidence="2 3">
    <name type="scientific">Lophiostoma macrostomum CBS 122681</name>
    <dbReference type="NCBI Taxonomy" id="1314788"/>
    <lineage>
        <taxon>Eukaryota</taxon>
        <taxon>Fungi</taxon>
        <taxon>Dikarya</taxon>
        <taxon>Ascomycota</taxon>
        <taxon>Pezizomycotina</taxon>
        <taxon>Dothideomycetes</taxon>
        <taxon>Pleosporomycetidae</taxon>
        <taxon>Pleosporales</taxon>
        <taxon>Lophiostomataceae</taxon>
        <taxon>Lophiostoma</taxon>
    </lineage>
</organism>
<gene>
    <name evidence="2" type="ORF">K491DRAFT_722232</name>
</gene>
<dbReference type="AlphaFoldDB" id="A0A6A6SMK6"/>